<keyword evidence="1" id="KW-1133">Transmembrane helix</keyword>
<dbReference type="Proteomes" id="UP000010475">
    <property type="component" value="Chromosome"/>
</dbReference>
<reference evidence="2 3" key="1">
    <citation type="submission" date="2012-06" db="EMBL/GenBank/DDBJ databases">
        <title>Finished chromosome of genome of Cylindrospermum stagnale PCC 7417.</title>
        <authorList>
            <consortium name="US DOE Joint Genome Institute"/>
            <person name="Gugger M."/>
            <person name="Coursin T."/>
            <person name="Rippka R."/>
            <person name="Tandeau De Marsac N."/>
            <person name="Huntemann M."/>
            <person name="Wei C.-L."/>
            <person name="Han J."/>
            <person name="Detter J.C."/>
            <person name="Han C."/>
            <person name="Tapia R."/>
            <person name="Chen A."/>
            <person name="Kyrpides N."/>
            <person name="Mavromatis K."/>
            <person name="Markowitz V."/>
            <person name="Szeto E."/>
            <person name="Ivanova N."/>
            <person name="Pagani I."/>
            <person name="Pati A."/>
            <person name="Goodwin L."/>
            <person name="Nordberg H.P."/>
            <person name="Cantor M.N."/>
            <person name="Hua S.X."/>
            <person name="Woyke T."/>
            <person name="Kerfeld C.A."/>
        </authorList>
    </citation>
    <scope>NUCLEOTIDE SEQUENCE [LARGE SCALE GENOMIC DNA]</scope>
    <source>
        <strain evidence="2 3">PCC 7417</strain>
    </source>
</reference>
<dbReference type="OrthoDB" id="514266at2"/>
<feature type="transmembrane region" description="Helical" evidence="1">
    <location>
        <begin position="46"/>
        <end position="70"/>
    </location>
</feature>
<dbReference type="PATRIC" id="fig|56107.3.peg.1088"/>
<protein>
    <submittedName>
        <fullName evidence="2">Uncharacterized protein</fullName>
    </submittedName>
</protein>
<evidence type="ECO:0000313" key="2">
    <source>
        <dbReference type="EMBL" id="AFZ23287.1"/>
    </source>
</evidence>
<organism evidence="2 3">
    <name type="scientific">Cylindrospermum stagnale PCC 7417</name>
    <dbReference type="NCBI Taxonomy" id="56107"/>
    <lineage>
        <taxon>Bacteria</taxon>
        <taxon>Bacillati</taxon>
        <taxon>Cyanobacteriota</taxon>
        <taxon>Cyanophyceae</taxon>
        <taxon>Nostocales</taxon>
        <taxon>Nostocaceae</taxon>
        <taxon>Cylindrospermum</taxon>
    </lineage>
</organism>
<feature type="transmembrane region" description="Helical" evidence="1">
    <location>
        <begin position="76"/>
        <end position="97"/>
    </location>
</feature>
<name>K9WUT1_9NOST</name>
<gene>
    <name evidence="2" type="ORF">Cylst_0963</name>
</gene>
<accession>K9WUT1</accession>
<keyword evidence="1" id="KW-0472">Membrane</keyword>
<evidence type="ECO:0000256" key="1">
    <source>
        <dbReference type="SAM" id="Phobius"/>
    </source>
</evidence>
<dbReference type="KEGG" id="csg:Cylst_0963"/>
<evidence type="ECO:0000313" key="3">
    <source>
        <dbReference type="Proteomes" id="UP000010475"/>
    </source>
</evidence>
<keyword evidence="1" id="KW-0812">Transmembrane</keyword>
<dbReference type="HOGENOM" id="CLU_143510_1_0_3"/>
<dbReference type="RefSeq" id="WP_015206543.1">
    <property type="nucleotide sequence ID" value="NC_019757.1"/>
</dbReference>
<keyword evidence="3" id="KW-1185">Reference proteome</keyword>
<dbReference type="EMBL" id="CP003642">
    <property type="protein sequence ID" value="AFZ23287.1"/>
    <property type="molecule type" value="Genomic_DNA"/>
</dbReference>
<feature type="transmembrane region" description="Helical" evidence="1">
    <location>
        <begin position="20"/>
        <end position="39"/>
    </location>
</feature>
<dbReference type="STRING" id="56107.Cylst_0963"/>
<dbReference type="AlphaFoldDB" id="K9WUT1"/>
<proteinExistence type="predicted"/>
<dbReference type="eggNOG" id="ENOG50332IM">
    <property type="taxonomic scope" value="Bacteria"/>
</dbReference>
<sequence length="109" mass="12213">MFDFHSLAEFSRGNCVSICAFLVPANILTTSLTIILTVLRRPTHQVWQAAGIASIFAFVMIMHVYTWFIIGVVMPPTYILLSLAVTCLLTNLGIILFRKVSPQLVSLWK</sequence>